<evidence type="ECO:0000256" key="1">
    <source>
        <dbReference type="SAM" id="Phobius"/>
    </source>
</evidence>
<comment type="caution">
    <text evidence="2">The sequence shown here is derived from an EMBL/GenBank/DDBJ whole genome shotgun (WGS) entry which is preliminary data.</text>
</comment>
<sequence>MSESIIFYLDDLATSFENTILSGYMLIKSKPPCHIILIYIVLYFLLTRFIRSIKRSNIKVNYKIIDEQSEDSIAKVIKTSTKDMISALENIENNKETENKLEYTKKFEKTIKEISMVQDMYSEFQDEIIDSHQSIISSIRLPVMK</sequence>
<protein>
    <submittedName>
        <fullName evidence="2">Uncharacterized protein</fullName>
    </submittedName>
</protein>
<keyword evidence="1" id="KW-0472">Membrane</keyword>
<evidence type="ECO:0000313" key="2">
    <source>
        <dbReference type="EMBL" id="OMJ71647.1"/>
    </source>
</evidence>
<proteinExistence type="predicted"/>
<keyword evidence="1" id="KW-1133">Transmembrane helix</keyword>
<reference evidence="2 3" key="1">
    <citation type="submission" date="2016-11" db="EMBL/GenBank/DDBJ databases">
        <title>The macronuclear genome of Stentor coeruleus: a giant cell with tiny introns.</title>
        <authorList>
            <person name="Slabodnick M."/>
            <person name="Ruby J.G."/>
            <person name="Reiff S.B."/>
            <person name="Swart E.C."/>
            <person name="Gosai S."/>
            <person name="Prabakaran S."/>
            <person name="Witkowska E."/>
            <person name="Larue G.E."/>
            <person name="Fisher S."/>
            <person name="Freeman R.M."/>
            <person name="Gunawardena J."/>
            <person name="Chu W."/>
            <person name="Stover N.A."/>
            <person name="Gregory B.D."/>
            <person name="Nowacki M."/>
            <person name="Derisi J."/>
            <person name="Roy S.W."/>
            <person name="Marshall W.F."/>
            <person name="Sood P."/>
        </authorList>
    </citation>
    <scope>NUCLEOTIDE SEQUENCE [LARGE SCALE GENOMIC DNA]</scope>
    <source>
        <strain evidence="2">WM001</strain>
    </source>
</reference>
<dbReference type="AlphaFoldDB" id="A0A1R2B4H4"/>
<evidence type="ECO:0000313" key="3">
    <source>
        <dbReference type="Proteomes" id="UP000187209"/>
    </source>
</evidence>
<organism evidence="2 3">
    <name type="scientific">Stentor coeruleus</name>
    <dbReference type="NCBI Taxonomy" id="5963"/>
    <lineage>
        <taxon>Eukaryota</taxon>
        <taxon>Sar</taxon>
        <taxon>Alveolata</taxon>
        <taxon>Ciliophora</taxon>
        <taxon>Postciliodesmatophora</taxon>
        <taxon>Heterotrichea</taxon>
        <taxon>Heterotrichida</taxon>
        <taxon>Stentoridae</taxon>
        <taxon>Stentor</taxon>
    </lineage>
</organism>
<keyword evidence="3" id="KW-1185">Reference proteome</keyword>
<feature type="transmembrane region" description="Helical" evidence="1">
    <location>
        <begin position="34"/>
        <end position="50"/>
    </location>
</feature>
<gene>
    <name evidence="2" type="ORF">SteCoe_30086</name>
</gene>
<keyword evidence="1" id="KW-0812">Transmembrane</keyword>
<dbReference type="EMBL" id="MPUH01000970">
    <property type="protein sequence ID" value="OMJ71647.1"/>
    <property type="molecule type" value="Genomic_DNA"/>
</dbReference>
<accession>A0A1R2B4H4</accession>
<dbReference type="Proteomes" id="UP000187209">
    <property type="component" value="Unassembled WGS sequence"/>
</dbReference>
<name>A0A1R2B4H4_9CILI</name>